<dbReference type="AlphaFoldDB" id="A0A7W3MW90"/>
<keyword evidence="2" id="KW-1185">Reference proteome</keyword>
<protein>
    <submittedName>
        <fullName evidence="1">Uncharacterized protein</fullName>
    </submittedName>
</protein>
<dbReference type="EMBL" id="JACJII010000001">
    <property type="protein sequence ID" value="MBA9003038.1"/>
    <property type="molecule type" value="Genomic_DNA"/>
</dbReference>
<evidence type="ECO:0000313" key="1">
    <source>
        <dbReference type="EMBL" id="MBA9003038.1"/>
    </source>
</evidence>
<name>A0A7W3MW90_9ACTN</name>
<dbReference type="RefSeq" id="WP_182704915.1">
    <property type="nucleotide sequence ID" value="NZ_JACJII010000001.1"/>
</dbReference>
<gene>
    <name evidence="1" type="ORF">HNR21_001920</name>
</gene>
<reference evidence="1 2" key="1">
    <citation type="submission" date="2020-08" db="EMBL/GenBank/DDBJ databases">
        <title>Sequencing the genomes of 1000 actinobacteria strains.</title>
        <authorList>
            <person name="Klenk H.-P."/>
        </authorList>
    </citation>
    <scope>NUCLEOTIDE SEQUENCE [LARGE SCALE GENOMIC DNA]</scope>
    <source>
        <strain evidence="1 2">DSM 45823</strain>
    </source>
</reference>
<evidence type="ECO:0000313" key="2">
    <source>
        <dbReference type="Proteomes" id="UP000539313"/>
    </source>
</evidence>
<dbReference type="Proteomes" id="UP000539313">
    <property type="component" value="Unassembled WGS sequence"/>
</dbReference>
<comment type="caution">
    <text evidence="1">The sequence shown here is derived from an EMBL/GenBank/DDBJ whole genome shotgun (WGS) entry which is preliminary data.</text>
</comment>
<proteinExistence type="predicted"/>
<accession>A0A7W3MW90</accession>
<sequence>MSRQQTFVAACLAGDALIVDIDDWVDRWHDEAGAPGGQQITLADYLGLTPEEYELWVERPESLRFVLSSRRNLSGVSPHIGRDIKLLAAAARAANDEEAASVLAWLQQTGRIA</sequence>
<organism evidence="1 2">
    <name type="scientific">Thermomonospora cellulosilytica</name>
    <dbReference type="NCBI Taxonomy" id="1411118"/>
    <lineage>
        <taxon>Bacteria</taxon>
        <taxon>Bacillati</taxon>
        <taxon>Actinomycetota</taxon>
        <taxon>Actinomycetes</taxon>
        <taxon>Streptosporangiales</taxon>
        <taxon>Thermomonosporaceae</taxon>
        <taxon>Thermomonospora</taxon>
    </lineage>
</organism>